<evidence type="ECO:0000256" key="1">
    <source>
        <dbReference type="ARBA" id="ARBA00022737"/>
    </source>
</evidence>
<dbReference type="Gene3D" id="3.80.10.10">
    <property type="entry name" value="Ribonuclease Inhibitor"/>
    <property type="match status" value="1"/>
</dbReference>
<organism evidence="3 4">
    <name type="scientific">Lolium multiflorum</name>
    <name type="common">Italian ryegrass</name>
    <name type="synonym">Lolium perenne subsp. multiflorum</name>
    <dbReference type="NCBI Taxonomy" id="4521"/>
    <lineage>
        <taxon>Eukaryota</taxon>
        <taxon>Viridiplantae</taxon>
        <taxon>Streptophyta</taxon>
        <taxon>Embryophyta</taxon>
        <taxon>Tracheophyta</taxon>
        <taxon>Spermatophyta</taxon>
        <taxon>Magnoliopsida</taxon>
        <taxon>Liliopsida</taxon>
        <taxon>Poales</taxon>
        <taxon>Poaceae</taxon>
        <taxon>BOP clade</taxon>
        <taxon>Pooideae</taxon>
        <taxon>Poodae</taxon>
        <taxon>Poeae</taxon>
        <taxon>Poeae Chloroplast Group 2 (Poeae type)</taxon>
        <taxon>Loliodinae</taxon>
        <taxon>Loliinae</taxon>
        <taxon>Lolium</taxon>
    </lineage>
</organism>
<dbReference type="SUPFAM" id="SSF52058">
    <property type="entry name" value="L domain-like"/>
    <property type="match status" value="1"/>
</dbReference>
<dbReference type="InterPro" id="IPR055414">
    <property type="entry name" value="LRR_R13L4/SHOC2-like"/>
</dbReference>
<protein>
    <recommendedName>
        <fullName evidence="2">Disease resistance R13L4/SHOC-2-like LRR domain-containing protein</fullName>
    </recommendedName>
</protein>
<dbReference type="Pfam" id="PF23598">
    <property type="entry name" value="LRR_14"/>
    <property type="match status" value="1"/>
</dbReference>
<keyword evidence="1" id="KW-0677">Repeat</keyword>
<accession>A0AAD8QW34</accession>
<evidence type="ECO:0000313" key="4">
    <source>
        <dbReference type="Proteomes" id="UP001231189"/>
    </source>
</evidence>
<comment type="caution">
    <text evidence="3">The sequence shown here is derived from an EMBL/GenBank/DDBJ whole genome shotgun (WGS) entry which is preliminary data.</text>
</comment>
<evidence type="ECO:0000313" key="3">
    <source>
        <dbReference type="EMBL" id="KAK1608369.1"/>
    </source>
</evidence>
<proteinExistence type="predicted"/>
<sequence>MLPRRIGAQLSVEGATSAGRVAPLAGAPHSEVWRRCEGRHKKGEEAWFIWLLGWKLLVSESLQSLKLYGNLVKLPEWIQGFNNLVKLKLRSCRISEHSGAIQVLGNLPNLASLHLLKKSFKGEDVHPNFCLEMFLVVLELSEDNRLRSVKFEGGATPKLELLQVYLDTCDNSSLSGLPHLSSLKEIVLSPRICMHLAYFTAELALHPNRPVLKMK</sequence>
<name>A0AAD8QW34_LOLMU</name>
<evidence type="ECO:0000259" key="2">
    <source>
        <dbReference type="Pfam" id="PF23598"/>
    </source>
</evidence>
<dbReference type="Proteomes" id="UP001231189">
    <property type="component" value="Unassembled WGS sequence"/>
</dbReference>
<reference evidence="3" key="1">
    <citation type="submission" date="2023-07" db="EMBL/GenBank/DDBJ databases">
        <title>A chromosome-level genome assembly of Lolium multiflorum.</title>
        <authorList>
            <person name="Chen Y."/>
            <person name="Copetti D."/>
            <person name="Kolliker R."/>
            <person name="Studer B."/>
        </authorList>
    </citation>
    <scope>NUCLEOTIDE SEQUENCE</scope>
    <source>
        <strain evidence="3">02402/16</strain>
        <tissue evidence="3">Leaf</tissue>
    </source>
</reference>
<gene>
    <name evidence="3" type="ORF">QYE76_032042</name>
</gene>
<dbReference type="AlphaFoldDB" id="A0AAD8QW34"/>
<feature type="domain" description="Disease resistance R13L4/SHOC-2-like LRR" evidence="2">
    <location>
        <begin position="54"/>
        <end position="189"/>
    </location>
</feature>
<dbReference type="InterPro" id="IPR032675">
    <property type="entry name" value="LRR_dom_sf"/>
</dbReference>
<dbReference type="EMBL" id="JAUUTY010000007">
    <property type="protein sequence ID" value="KAK1608369.1"/>
    <property type="molecule type" value="Genomic_DNA"/>
</dbReference>
<keyword evidence="4" id="KW-1185">Reference proteome</keyword>